<evidence type="ECO:0000256" key="1">
    <source>
        <dbReference type="ARBA" id="ARBA00004651"/>
    </source>
</evidence>
<keyword evidence="3" id="KW-1003">Cell membrane</keyword>
<organism evidence="9 10">
    <name type="scientific">Croceicoccus marinus</name>
    <dbReference type="NCBI Taxonomy" id="450378"/>
    <lineage>
        <taxon>Bacteria</taxon>
        <taxon>Pseudomonadati</taxon>
        <taxon>Pseudomonadota</taxon>
        <taxon>Alphaproteobacteria</taxon>
        <taxon>Sphingomonadales</taxon>
        <taxon>Erythrobacteraceae</taxon>
        <taxon>Croceicoccus</taxon>
    </lineage>
</organism>
<comment type="subcellular location">
    <subcellularLocation>
        <location evidence="1 7">Cell membrane</location>
        <topology evidence="1 7">Multi-pass membrane protein</topology>
    </subcellularLocation>
</comment>
<dbReference type="CDD" id="cd06261">
    <property type="entry name" value="TM_PBP2"/>
    <property type="match status" value="1"/>
</dbReference>
<dbReference type="GO" id="GO:0005886">
    <property type="term" value="C:plasma membrane"/>
    <property type="evidence" value="ECO:0007669"/>
    <property type="project" value="UniProtKB-SubCell"/>
</dbReference>
<accession>A0A1Z1FAL8</accession>
<dbReference type="STRING" id="450378.GCA_001661675_01263"/>
<dbReference type="InterPro" id="IPR000515">
    <property type="entry name" value="MetI-like"/>
</dbReference>
<dbReference type="Pfam" id="PF19300">
    <property type="entry name" value="BPD_transp_1_N"/>
    <property type="match status" value="1"/>
</dbReference>
<keyword evidence="5 7" id="KW-1133">Transmembrane helix</keyword>
<proteinExistence type="inferred from homology"/>
<evidence type="ECO:0000313" key="9">
    <source>
        <dbReference type="EMBL" id="ARU15868.1"/>
    </source>
</evidence>
<evidence type="ECO:0000256" key="4">
    <source>
        <dbReference type="ARBA" id="ARBA00022692"/>
    </source>
</evidence>
<feature type="domain" description="ABC transmembrane type-1" evidence="8">
    <location>
        <begin position="94"/>
        <end position="295"/>
    </location>
</feature>
<feature type="transmembrane region" description="Helical" evidence="7">
    <location>
        <begin position="272"/>
        <end position="298"/>
    </location>
</feature>
<dbReference type="RefSeq" id="WP_066844119.1">
    <property type="nucleotide sequence ID" value="NZ_CP019602.1"/>
</dbReference>
<dbReference type="EMBL" id="CP019602">
    <property type="protein sequence ID" value="ARU15868.1"/>
    <property type="molecule type" value="Genomic_DNA"/>
</dbReference>
<evidence type="ECO:0000256" key="7">
    <source>
        <dbReference type="RuleBase" id="RU363032"/>
    </source>
</evidence>
<name>A0A1Z1FAL8_9SPHN</name>
<dbReference type="GO" id="GO:0055085">
    <property type="term" value="P:transmembrane transport"/>
    <property type="evidence" value="ECO:0007669"/>
    <property type="project" value="InterPro"/>
</dbReference>
<dbReference type="PROSITE" id="PS50928">
    <property type="entry name" value="ABC_TM1"/>
    <property type="match status" value="1"/>
</dbReference>
<dbReference type="InterPro" id="IPR035906">
    <property type="entry name" value="MetI-like_sf"/>
</dbReference>
<gene>
    <name evidence="9" type="ORF">A9D14_06295</name>
</gene>
<keyword evidence="2 7" id="KW-0813">Transport</keyword>
<evidence type="ECO:0000256" key="6">
    <source>
        <dbReference type="ARBA" id="ARBA00023136"/>
    </source>
</evidence>
<evidence type="ECO:0000256" key="5">
    <source>
        <dbReference type="ARBA" id="ARBA00022989"/>
    </source>
</evidence>
<comment type="similarity">
    <text evidence="7">Belongs to the binding-protein-dependent transport system permease family.</text>
</comment>
<evidence type="ECO:0000259" key="8">
    <source>
        <dbReference type="PROSITE" id="PS50928"/>
    </source>
</evidence>
<dbReference type="PANTHER" id="PTHR30465:SF74">
    <property type="entry name" value="OLIGOPEPTIDE TRANSPORT SYSTEM PERMEASE PROTEIN OPPB"/>
    <property type="match status" value="1"/>
</dbReference>
<feature type="transmembrane region" description="Helical" evidence="7">
    <location>
        <begin position="170"/>
        <end position="188"/>
    </location>
</feature>
<dbReference type="SUPFAM" id="SSF161098">
    <property type="entry name" value="MetI-like"/>
    <property type="match status" value="1"/>
</dbReference>
<dbReference type="Proteomes" id="UP000195807">
    <property type="component" value="Chromosome"/>
</dbReference>
<protein>
    <submittedName>
        <fullName evidence="9">ABC transporter</fullName>
    </submittedName>
</protein>
<dbReference type="InterPro" id="IPR045621">
    <property type="entry name" value="BPD_transp_1_N"/>
</dbReference>
<evidence type="ECO:0000313" key="10">
    <source>
        <dbReference type="Proteomes" id="UP000195807"/>
    </source>
</evidence>
<keyword evidence="6 7" id="KW-0472">Membrane</keyword>
<feature type="transmembrane region" description="Helical" evidence="7">
    <location>
        <begin position="12"/>
        <end position="29"/>
    </location>
</feature>
<feature type="transmembrane region" description="Helical" evidence="7">
    <location>
        <begin position="103"/>
        <end position="121"/>
    </location>
</feature>
<dbReference type="PANTHER" id="PTHR30465">
    <property type="entry name" value="INNER MEMBRANE ABC TRANSPORTER"/>
    <property type="match status" value="1"/>
</dbReference>
<sequence>MFRFVAVRLVQGLLVLLAIYAVTFFLVAATPGSPFSTERAIRPEILAQIEAFYGYDKPVGERFVTSVSNALRGEFGPSAVYANRSVTDIIAESFPVSLKLGSLALGLALFLGIPVGIIAAVRQNSWLDYVPMSVSMAGICLPTFVMGPLLALVFGLIFELLPVAGWFGPEYVILPALTLGLYYAAYFARLTRGGMLEMLNQDWVRTARAKGVSESTIVWKHCLKGGLIPAITFLGPALAGIISGSFVVETIFQIPGLGQWFVKGALNRDDFLILGLTVLFAALIVVMNLLVDIVQVALNPRLKYE</sequence>
<dbReference type="KEGG" id="cman:A9D14_06295"/>
<evidence type="ECO:0000256" key="3">
    <source>
        <dbReference type="ARBA" id="ARBA00022475"/>
    </source>
</evidence>
<feature type="transmembrane region" description="Helical" evidence="7">
    <location>
        <begin position="133"/>
        <end position="158"/>
    </location>
</feature>
<keyword evidence="10" id="KW-1185">Reference proteome</keyword>
<keyword evidence="4 7" id="KW-0812">Transmembrane</keyword>
<dbReference type="OrthoDB" id="9807402at2"/>
<reference evidence="9 10" key="1">
    <citation type="submission" date="2017-01" db="EMBL/GenBank/DDBJ databases">
        <title>Complete genome sequence of esterase-producing bacterium Croceicoccus marinus E4A9.</title>
        <authorList>
            <person name="Wu Y.-H."/>
            <person name="Cheng H."/>
            <person name="Xu L."/>
            <person name="Huo Y.-Y."/>
            <person name="Wang C.-S."/>
            <person name="Xu X.-W."/>
        </authorList>
    </citation>
    <scope>NUCLEOTIDE SEQUENCE [LARGE SCALE GENOMIC DNA]</scope>
    <source>
        <strain evidence="9 10">E4A9</strain>
    </source>
</reference>
<dbReference type="AlphaFoldDB" id="A0A1Z1FAL8"/>
<dbReference type="Pfam" id="PF00528">
    <property type="entry name" value="BPD_transp_1"/>
    <property type="match status" value="1"/>
</dbReference>
<feature type="transmembrane region" description="Helical" evidence="7">
    <location>
        <begin position="227"/>
        <end position="252"/>
    </location>
</feature>
<dbReference type="Gene3D" id="1.10.3720.10">
    <property type="entry name" value="MetI-like"/>
    <property type="match status" value="1"/>
</dbReference>
<evidence type="ECO:0000256" key="2">
    <source>
        <dbReference type="ARBA" id="ARBA00022448"/>
    </source>
</evidence>